<dbReference type="EMBL" id="RWIC01000035">
    <property type="protein sequence ID" value="TKC52260.1"/>
    <property type="molecule type" value="Genomic_DNA"/>
</dbReference>
<evidence type="ECO:0000313" key="2">
    <source>
        <dbReference type="Proteomes" id="UP000308365"/>
    </source>
</evidence>
<sequence>MVGEKVQMNSSDGWPLPTCPRRLCARGACVPAEPVCPRSPCARGARVPSETVCPRSPCARGDRVPAETVCPRSPCARGDPRVPAETVCPRSPCARGARVPVEPVALAHVNLNLGWGSGCCTGWKDALGTHWTLRTPTRKPNWETKAGRRGQTLTDVVGGSGQAARRGPQRGRGRGREWAWAAHATVARATALSRRGLLGHCPGHTGRVIHQMAVCCVSQLSGAE</sequence>
<accession>A0A4V6WPC5</accession>
<proteinExistence type="predicted"/>
<organism evidence="1 2">
    <name type="scientific">Monodon monoceros</name>
    <name type="common">Narwhal</name>
    <name type="synonym">Ceratodon monodon</name>
    <dbReference type="NCBI Taxonomy" id="40151"/>
    <lineage>
        <taxon>Eukaryota</taxon>
        <taxon>Metazoa</taxon>
        <taxon>Chordata</taxon>
        <taxon>Craniata</taxon>
        <taxon>Vertebrata</taxon>
        <taxon>Euteleostomi</taxon>
        <taxon>Mammalia</taxon>
        <taxon>Eutheria</taxon>
        <taxon>Laurasiatheria</taxon>
        <taxon>Artiodactyla</taxon>
        <taxon>Whippomorpha</taxon>
        <taxon>Cetacea</taxon>
        <taxon>Odontoceti</taxon>
        <taxon>Monodontidae</taxon>
        <taxon>Monodon</taxon>
    </lineage>
</organism>
<name>A0A4V6WPC5_MONMO</name>
<comment type="caution">
    <text evidence="1">The sequence shown here is derived from an EMBL/GenBank/DDBJ whole genome shotgun (WGS) entry which is preliminary data.</text>
</comment>
<dbReference type="Proteomes" id="UP000308365">
    <property type="component" value="Unassembled WGS sequence"/>
</dbReference>
<evidence type="ECO:0000313" key="1">
    <source>
        <dbReference type="EMBL" id="TKC52260.1"/>
    </source>
</evidence>
<dbReference type="AlphaFoldDB" id="A0A4V6WPC5"/>
<protein>
    <submittedName>
        <fullName evidence="1">Uncharacterized protein</fullName>
    </submittedName>
</protein>
<reference evidence="2" key="1">
    <citation type="journal article" date="2019" name="IScience">
        <title>Narwhal Genome Reveals Long-Term Low Genetic Diversity despite Current Large Abundance Size.</title>
        <authorList>
            <person name="Westbury M.V."/>
            <person name="Petersen B."/>
            <person name="Garde E."/>
            <person name="Heide-Jorgensen M.P."/>
            <person name="Lorenzen E.D."/>
        </authorList>
    </citation>
    <scope>NUCLEOTIDE SEQUENCE [LARGE SCALE GENOMIC DNA]</scope>
</reference>
<gene>
    <name evidence="1" type="ORF">EI555_000379</name>
</gene>